<dbReference type="GO" id="GO:0046872">
    <property type="term" value="F:metal ion binding"/>
    <property type="evidence" value="ECO:0007669"/>
    <property type="project" value="UniProtKB-KW"/>
</dbReference>
<name>A0A3N1GG80_9ACTN</name>
<feature type="transmembrane region" description="Helical" evidence="2">
    <location>
        <begin position="218"/>
        <end position="241"/>
    </location>
</feature>
<feature type="transmembrane region" description="Helical" evidence="2">
    <location>
        <begin position="180"/>
        <end position="197"/>
    </location>
</feature>
<dbReference type="InterPro" id="IPR011138">
    <property type="entry name" value="Cytochrome_b-558"/>
</dbReference>
<evidence type="ECO:0000256" key="1">
    <source>
        <dbReference type="SAM" id="MobiDB-lite"/>
    </source>
</evidence>
<evidence type="ECO:0000313" key="3">
    <source>
        <dbReference type="EMBL" id="ROP29240.1"/>
    </source>
</evidence>
<reference evidence="3 4" key="1">
    <citation type="submission" date="2018-11" db="EMBL/GenBank/DDBJ databases">
        <title>Sequencing the genomes of 1000 actinobacteria strains.</title>
        <authorList>
            <person name="Klenk H.-P."/>
        </authorList>
    </citation>
    <scope>NUCLEOTIDE SEQUENCE [LARGE SCALE GENOMIC DNA]</scope>
    <source>
        <strain evidence="3 4">DSM 43634</strain>
    </source>
</reference>
<accession>A0A3N1GG80</accession>
<dbReference type="InterPro" id="IPR034804">
    <property type="entry name" value="SQR/QFR_C/D"/>
</dbReference>
<protein>
    <submittedName>
        <fullName evidence="3">Succinate dehydrogenase / fumarate reductase cytochrome b subunit</fullName>
    </submittedName>
</protein>
<dbReference type="AlphaFoldDB" id="A0A3N1GG80"/>
<evidence type="ECO:0000256" key="2">
    <source>
        <dbReference type="SAM" id="Phobius"/>
    </source>
</evidence>
<feature type="compositionally biased region" description="Low complexity" evidence="1">
    <location>
        <begin position="10"/>
        <end position="19"/>
    </location>
</feature>
<dbReference type="SUPFAM" id="SSF81343">
    <property type="entry name" value="Fumarate reductase respiratory complex transmembrane subunits"/>
    <property type="match status" value="1"/>
</dbReference>
<dbReference type="Gene3D" id="1.20.1300.10">
    <property type="entry name" value="Fumarate reductase/succinate dehydrogenase, transmembrane subunit"/>
    <property type="match status" value="1"/>
</dbReference>
<dbReference type="GO" id="GO:0016020">
    <property type="term" value="C:membrane"/>
    <property type="evidence" value="ECO:0007669"/>
    <property type="project" value="UniProtKB-SubCell"/>
</dbReference>
<keyword evidence="2" id="KW-0472">Membrane</keyword>
<keyword evidence="2" id="KW-1133">Transmembrane helix</keyword>
<dbReference type="CDD" id="cd03498">
    <property type="entry name" value="SQR_TypeB_2_TM"/>
    <property type="match status" value="1"/>
</dbReference>
<feature type="region of interest" description="Disordered" evidence="1">
    <location>
        <begin position="1"/>
        <end position="26"/>
    </location>
</feature>
<sequence length="247" mass="27210">MAVDTRTRPPKAAAKPAKTPAKRGPRGLRSSIALKLLMAVTGLLLVGFLYAHMIGNLKIFVGAKSFDDYAHWLRTIGVPLLPETWYLWIQRAVLTLALIAHIVAATVLTRRARKARPVRYARRTKVQGSYAARTMRWGGVIIALFVVYHILDLTTGTLNPVGDREHPYANVVADFAPGRWYVTLFYTLAIVSVGFHLRHGLFSAVRTMGQQTQRGERIARAAALVLSVVLVVGYLAVPFAVLTGLVD</sequence>
<gene>
    <name evidence="3" type="ORF">EDD30_2026</name>
</gene>
<comment type="caution">
    <text evidence="3">The sequence shown here is derived from an EMBL/GenBank/DDBJ whole genome shotgun (WGS) entry which is preliminary data.</text>
</comment>
<dbReference type="EMBL" id="RJKL01000001">
    <property type="protein sequence ID" value="ROP29240.1"/>
    <property type="molecule type" value="Genomic_DNA"/>
</dbReference>
<evidence type="ECO:0000313" key="4">
    <source>
        <dbReference type="Proteomes" id="UP000271683"/>
    </source>
</evidence>
<organism evidence="3 4">
    <name type="scientific">Couchioplanes caeruleus</name>
    <dbReference type="NCBI Taxonomy" id="56438"/>
    <lineage>
        <taxon>Bacteria</taxon>
        <taxon>Bacillati</taxon>
        <taxon>Actinomycetota</taxon>
        <taxon>Actinomycetes</taxon>
        <taxon>Micromonosporales</taxon>
        <taxon>Micromonosporaceae</taxon>
        <taxon>Couchioplanes</taxon>
    </lineage>
</organism>
<proteinExistence type="predicted"/>
<feature type="transmembrane region" description="Helical" evidence="2">
    <location>
        <begin position="32"/>
        <end position="51"/>
    </location>
</feature>
<dbReference type="Proteomes" id="UP000271683">
    <property type="component" value="Unassembled WGS sequence"/>
</dbReference>
<dbReference type="NCBIfam" id="TIGR02046">
    <property type="entry name" value="sdhC_b558_fam"/>
    <property type="match status" value="1"/>
</dbReference>
<feature type="transmembrane region" description="Helical" evidence="2">
    <location>
        <begin position="88"/>
        <end position="109"/>
    </location>
</feature>
<feature type="transmembrane region" description="Helical" evidence="2">
    <location>
        <begin position="130"/>
        <end position="151"/>
    </location>
</feature>
<keyword evidence="2" id="KW-0812">Transmembrane</keyword>